<dbReference type="PRINTS" id="PR00455">
    <property type="entry name" value="HTHTETR"/>
</dbReference>
<evidence type="ECO:0000256" key="2">
    <source>
        <dbReference type="ARBA" id="ARBA00023125"/>
    </source>
</evidence>
<dbReference type="SUPFAM" id="SSF46689">
    <property type="entry name" value="Homeodomain-like"/>
    <property type="match status" value="1"/>
</dbReference>
<name>A0A6G4VH55_9ACTN</name>
<proteinExistence type="predicted"/>
<reference evidence="6 7" key="1">
    <citation type="submission" date="2020-02" db="EMBL/GenBank/DDBJ databases">
        <title>Whole-genome analyses of novel actinobacteria.</title>
        <authorList>
            <person name="Sahin N."/>
            <person name="Gencbay T."/>
        </authorList>
    </citation>
    <scope>NUCLEOTIDE SEQUENCE [LARGE SCALE GENOMIC DNA]</scope>
    <source>
        <strain evidence="6 7">HC44</strain>
    </source>
</reference>
<dbReference type="InterPro" id="IPR009057">
    <property type="entry name" value="Homeodomain-like_sf"/>
</dbReference>
<dbReference type="PROSITE" id="PS50977">
    <property type="entry name" value="HTH_TETR_2"/>
    <property type="match status" value="1"/>
</dbReference>
<keyword evidence="1" id="KW-0805">Transcription regulation</keyword>
<organism evidence="6 7">
    <name type="scientific">Streptomyces scabichelini</name>
    <dbReference type="NCBI Taxonomy" id="2711217"/>
    <lineage>
        <taxon>Bacteria</taxon>
        <taxon>Bacillati</taxon>
        <taxon>Actinomycetota</taxon>
        <taxon>Actinomycetes</taxon>
        <taxon>Kitasatosporales</taxon>
        <taxon>Streptomycetaceae</taxon>
        <taxon>Streptomyces</taxon>
    </lineage>
</organism>
<gene>
    <name evidence="6" type="ORF">G5C60_39000</name>
</gene>
<evidence type="ECO:0000313" key="7">
    <source>
        <dbReference type="Proteomes" id="UP000472335"/>
    </source>
</evidence>
<dbReference type="Proteomes" id="UP000472335">
    <property type="component" value="Unassembled WGS sequence"/>
</dbReference>
<evidence type="ECO:0000259" key="5">
    <source>
        <dbReference type="PROSITE" id="PS50977"/>
    </source>
</evidence>
<accession>A0A6G4VH55</accession>
<dbReference type="InterPro" id="IPR001647">
    <property type="entry name" value="HTH_TetR"/>
</dbReference>
<evidence type="ECO:0000256" key="3">
    <source>
        <dbReference type="ARBA" id="ARBA00023163"/>
    </source>
</evidence>
<dbReference type="EMBL" id="JAAKZY010000188">
    <property type="protein sequence ID" value="NGO13429.1"/>
    <property type="molecule type" value="Genomic_DNA"/>
</dbReference>
<dbReference type="GO" id="GO:0003700">
    <property type="term" value="F:DNA-binding transcription factor activity"/>
    <property type="evidence" value="ECO:0007669"/>
    <property type="project" value="TreeGrafter"/>
</dbReference>
<evidence type="ECO:0000256" key="4">
    <source>
        <dbReference type="PROSITE-ProRule" id="PRU00335"/>
    </source>
</evidence>
<dbReference type="InterPro" id="IPR036271">
    <property type="entry name" value="Tet_transcr_reg_TetR-rel_C_sf"/>
</dbReference>
<dbReference type="PANTHER" id="PTHR30055:SF234">
    <property type="entry name" value="HTH-TYPE TRANSCRIPTIONAL REGULATOR BETI"/>
    <property type="match status" value="1"/>
</dbReference>
<comment type="caution">
    <text evidence="6">The sequence shown here is derived from an EMBL/GenBank/DDBJ whole genome shotgun (WGS) entry which is preliminary data.</text>
</comment>
<evidence type="ECO:0000256" key="1">
    <source>
        <dbReference type="ARBA" id="ARBA00023015"/>
    </source>
</evidence>
<dbReference type="InterPro" id="IPR050109">
    <property type="entry name" value="HTH-type_TetR-like_transc_reg"/>
</dbReference>
<sequence length="236" mass="25524">MDRAQQPQARERILAAAATLIAESGADAASIRDVCTAAGVTAPTVYHHFGDKRGLLDAVAADGFERYLAEKRELRPSPDPVEDLRRGWNRHVEFGIRNPALYGLMYGGARVGPHPAAKEGEQLLRRIVERIDEAKLLSLPVDEAVQTIHAATVGTTLLLITDPDAPGARGLSERSREAVLNATLITRSSGATYGLPAHAEMLLTALSQTVDTPFTFGERAIFLELLSRLTTNPHSE</sequence>
<feature type="domain" description="HTH tetR-type" evidence="5">
    <location>
        <begin position="7"/>
        <end position="67"/>
    </location>
</feature>
<dbReference type="RefSeq" id="WP_165266857.1">
    <property type="nucleotide sequence ID" value="NZ_JAAKZY010000188.1"/>
</dbReference>
<keyword evidence="7" id="KW-1185">Reference proteome</keyword>
<keyword evidence="3" id="KW-0804">Transcription</keyword>
<dbReference type="Gene3D" id="1.10.357.10">
    <property type="entry name" value="Tetracycline Repressor, domain 2"/>
    <property type="match status" value="1"/>
</dbReference>
<dbReference type="PANTHER" id="PTHR30055">
    <property type="entry name" value="HTH-TYPE TRANSCRIPTIONAL REGULATOR RUTR"/>
    <property type="match status" value="1"/>
</dbReference>
<protein>
    <submittedName>
        <fullName evidence="6">TetR/AcrR family transcriptional regulator</fullName>
    </submittedName>
</protein>
<keyword evidence="2 4" id="KW-0238">DNA-binding</keyword>
<feature type="DNA-binding region" description="H-T-H motif" evidence="4">
    <location>
        <begin position="30"/>
        <end position="49"/>
    </location>
</feature>
<dbReference type="GO" id="GO:0000976">
    <property type="term" value="F:transcription cis-regulatory region binding"/>
    <property type="evidence" value="ECO:0007669"/>
    <property type="project" value="TreeGrafter"/>
</dbReference>
<dbReference type="Pfam" id="PF00440">
    <property type="entry name" value="TetR_N"/>
    <property type="match status" value="1"/>
</dbReference>
<dbReference type="AlphaFoldDB" id="A0A6G4VH55"/>
<evidence type="ECO:0000313" key="6">
    <source>
        <dbReference type="EMBL" id="NGO13429.1"/>
    </source>
</evidence>
<dbReference type="SUPFAM" id="SSF48498">
    <property type="entry name" value="Tetracyclin repressor-like, C-terminal domain"/>
    <property type="match status" value="1"/>
</dbReference>